<gene>
    <name evidence="10" type="primary">Aste57867_5843</name>
    <name evidence="9" type="ORF">As57867_005829</name>
    <name evidence="10" type="ORF">ASTE57867_5843</name>
</gene>
<dbReference type="PANTHER" id="PTHR10183">
    <property type="entry name" value="CALPAIN"/>
    <property type="match status" value="1"/>
</dbReference>
<dbReference type="OrthoDB" id="424753at2759"/>
<dbReference type="EMBL" id="VJMH01002226">
    <property type="protein sequence ID" value="KAF0709618.1"/>
    <property type="molecule type" value="Genomic_DNA"/>
</dbReference>
<reference evidence="10 11" key="1">
    <citation type="submission" date="2019-03" db="EMBL/GenBank/DDBJ databases">
        <authorList>
            <person name="Gaulin E."/>
            <person name="Dumas B."/>
        </authorList>
    </citation>
    <scope>NUCLEOTIDE SEQUENCE [LARGE SCALE GENOMIC DNA]</scope>
    <source>
        <strain evidence="10">CBS 568.67</strain>
    </source>
</reference>
<evidence type="ECO:0000313" key="9">
    <source>
        <dbReference type="EMBL" id="KAF0709618.1"/>
    </source>
</evidence>
<dbReference type="EMBL" id="CAADRA010002228">
    <property type="protein sequence ID" value="VFT82866.1"/>
    <property type="molecule type" value="Genomic_DNA"/>
</dbReference>
<dbReference type="InterPro" id="IPR001300">
    <property type="entry name" value="Peptidase_C2_calpain_cat"/>
</dbReference>
<evidence type="ECO:0000256" key="6">
    <source>
        <dbReference type="PROSITE-ProRule" id="PRU00239"/>
    </source>
</evidence>
<evidence type="ECO:0000256" key="5">
    <source>
        <dbReference type="PIRSR" id="PIRSR622684-1"/>
    </source>
</evidence>
<dbReference type="Pfam" id="PF00648">
    <property type="entry name" value="Peptidase_C2"/>
    <property type="match status" value="1"/>
</dbReference>
<feature type="domain" description="Calpain catalytic" evidence="8">
    <location>
        <begin position="530"/>
        <end position="813"/>
    </location>
</feature>
<feature type="compositionally biased region" description="Pro residues" evidence="7">
    <location>
        <begin position="178"/>
        <end position="190"/>
    </location>
</feature>
<dbReference type="Proteomes" id="UP000332933">
    <property type="component" value="Unassembled WGS sequence"/>
</dbReference>
<accession>A0A485KHL3</accession>
<dbReference type="SUPFAM" id="SSF54001">
    <property type="entry name" value="Cysteine proteinases"/>
    <property type="match status" value="1"/>
</dbReference>
<name>A0A485KHL3_9STRA</name>
<protein>
    <submittedName>
        <fullName evidence="10">Aste57867_5843 protein</fullName>
    </submittedName>
</protein>
<dbReference type="Gene3D" id="3.90.70.10">
    <property type="entry name" value="Cysteine proteinases"/>
    <property type="match status" value="1"/>
</dbReference>
<feature type="active site" evidence="5">
    <location>
        <position position="731"/>
    </location>
</feature>
<evidence type="ECO:0000313" key="10">
    <source>
        <dbReference type="EMBL" id="VFT82866.1"/>
    </source>
</evidence>
<keyword evidence="2" id="KW-0645">Protease</keyword>
<dbReference type="GO" id="GO:0006508">
    <property type="term" value="P:proteolysis"/>
    <property type="evidence" value="ECO:0007669"/>
    <property type="project" value="UniProtKB-KW"/>
</dbReference>
<evidence type="ECO:0000256" key="1">
    <source>
        <dbReference type="ARBA" id="ARBA00007623"/>
    </source>
</evidence>
<dbReference type="InterPro" id="IPR022684">
    <property type="entry name" value="Calpain_cysteine_protease"/>
</dbReference>
<dbReference type="Gene3D" id="2.60.120.380">
    <property type="match status" value="1"/>
</dbReference>
<proteinExistence type="inferred from homology"/>
<sequence>MLFCAECGNRYEDATSRFCAECGAPREMDPVVAPPAPAPVVPVPVTAAPPPVVTKSVSFKQPHVDPPPLYVPPPPTVTAASQPPIVPTTYGAAQPPFIATPAPVASTLFSATPEPTVAALSWSCPTCHTPYTDPAERFCGNCGLPRGAPPPTSAAADNDDDLFGAPPSSRSSFGATTAPPPSSMPPPPLSKGPSAHLDIPKPGSYPGAALVAAQLAGLTVKSAKTNAPVVDTHGSGAGILVDSVVMARDMDTLPLRQAISAAMDRNRTSPTQIHAPFHSTPVTGQVTVHQNMLAQSQEDAFYAARTLPDTTEWTNLLRHHRQAKTPFTDAAFPPTLASLYRDPSRPMTPAGTTPLESVVWKWKRISEFFSHHACVSFIYVELSIVDDDKKLVSGIAMKSQAEAESMIDTIKAQKTPLDARFLLRATDTVTAALHLKRGEHFLNLTKNLIESMSEYVDNGVTKFDLLWQKGLLDAYKPLVFAGVGTPYGYRLDGFGSGVSRVQVLVPIQFQAQQVCLFDREQRPAGECKPGRLADGYLFGALSMLSTSPTALSQLFPRLTADLVQPHAAWPAPHELEQQYNDEGVYCVRFWRNHKSYLVVVDDYIPCSTNGKPVFASFTGSISRFEIWSMLVEKAYAKLHGGYDAIVGGQDIFCLQDLFGGLPSSFPCVFNLCVVQCAFDVLSVDRVTDLGAGANEQAAVARLTQSLRRGNLIGLNNSNHTVAMPLGLKSGHTYGLVKLVQLTVHGQVQTLVQLRNTWADAVAPVDAAAMPWARGGSDWKQCSLDQKQRVGYQLADDGTVWMSLTTCLAFFTTIFESKNVYQFPSTVAGEIDAVPLYVHVVASEWKGLTCGGREAVHLNPQFQFTTGGATTMMPLESSRANAVETTGLLVHLEQPCRRTNMQLDYPCFVAPVVVGHATIGQRKLDIAKDVMATGTFISNRSCLVDVVGGAPPGTFAVIPATYAPFPSTFQLVVVSTLPLVIGFVSDQDIPVCCVCRNALKGTYRTYTSSDGTTADHVCQGACADQYRSMHAPVCVECRERIEVVAGRFSGKMFTLDDGTSCHAECMDNYRMRNAESCVHCQYAIVKIEGKFDGKYFALDDGAKKVHAECMEAYQLSIAKKCKHCGDAIVKGGRFDGRFYQLADSVDQVHFECWDSFQMSAAPKCRHCHEPIVKIEHKFDGRFFELNDGSGKVHFECWDAFRQH</sequence>
<dbReference type="PROSITE" id="PS50203">
    <property type="entry name" value="CALPAIN_CAT"/>
    <property type="match status" value="1"/>
</dbReference>
<dbReference type="AlphaFoldDB" id="A0A485KHL3"/>
<keyword evidence="4" id="KW-0788">Thiol protease</keyword>
<keyword evidence="11" id="KW-1185">Reference proteome</keyword>
<comment type="caution">
    <text evidence="6">Lacks conserved residue(s) required for the propagation of feature annotation.</text>
</comment>
<evidence type="ECO:0000256" key="3">
    <source>
        <dbReference type="ARBA" id="ARBA00022801"/>
    </source>
</evidence>
<dbReference type="PANTHER" id="PTHR10183:SF379">
    <property type="entry name" value="CALPAIN-5"/>
    <property type="match status" value="1"/>
</dbReference>
<comment type="similarity">
    <text evidence="1">Belongs to the peptidase C2 family.</text>
</comment>
<evidence type="ECO:0000256" key="2">
    <source>
        <dbReference type="ARBA" id="ARBA00022670"/>
    </source>
</evidence>
<dbReference type="GO" id="GO:0004198">
    <property type="term" value="F:calcium-dependent cysteine-type endopeptidase activity"/>
    <property type="evidence" value="ECO:0007669"/>
    <property type="project" value="InterPro"/>
</dbReference>
<dbReference type="InterPro" id="IPR036213">
    <property type="entry name" value="Calpain_III_sf"/>
</dbReference>
<keyword evidence="3" id="KW-0378">Hydrolase</keyword>
<organism evidence="10 11">
    <name type="scientific">Aphanomyces stellatus</name>
    <dbReference type="NCBI Taxonomy" id="120398"/>
    <lineage>
        <taxon>Eukaryota</taxon>
        <taxon>Sar</taxon>
        <taxon>Stramenopiles</taxon>
        <taxon>Oomycota</taxon>
        <taxon>Saprolegniomycetes</taxon>
        <taxon>Saprolegniales</taxon>
        <taxon>Verrucalvaceae</taxon>
        <taxon>Aphanomyces</taxon>
    </lineage>
</organism>
<dbReference type="SUPFAM" id="SSF49758">
    <property type="entry name" value="Calpain large subunit, middle domain (domain III)"/>
    <property type="match status" value="1"/>
</dbReference>
<dbReference type="InterPro" id="IPR038765">
    <property type="entry name" value="Papain-like_cys_pep_sf"/>
</dbReference>
<evidence type="ECO:0000259" key="8">
    <source>
        <dbReference type="PROSITE" id="PS50203"/>
    </source>
</evidence>
<feature type="region of interest" description="Disordered" evidence="7">
    <location>
        <begin position="150"/>
        <end position="201"/>
    </location>
</feature>
<evidence type="ECO:0000256" key="4">
    <source>
        <dbReference type="ARBA" id="ARBA00022807"/>
    </source>
</evidence>
<feature type="active site" evidence="5">
    <location>
        <position position="755"/>
    </location>
</feature>
<reference evidence="9" key="2">
    <citation type="submission" date="2019-06" db="EMBL/GenBank/DDBJ databases">
        <title>Genomics analysis of Aphanomyces spp. identifies a new class of oomycete effector associated with host adaptation.</title>
        <authorList>
            <person name="Gaulin E."/>
        </authorList>
    </citation>
    <scope>NUCLEOTIDE SEQUENCE</scope>
    <source>
        <strain evidence="9">CBS 578.67</strain>
    </source>
</reference>
<evidence type="ECO:0000313" key="11">
    <source>
        <dbReference type="Proteomes" id="UP000332933"/>
    </source>
</evidence>
<dbReference type="SMART" id="SM00230">
    <property type="entry name" value="CysPc"/>
    <property type="match status" value="1"/>
</dbReference>
<evidence type="ECO:0000256" key="7">
    <source>
        <dbReference type="SAM" id="MobiDB-lite"/>
    </source>
</evidence>